<protein>
    <submittedName>
        <fullName evidence="1">UDP-N-acetylmuramate--alanine ligase</fullName>
        <ecNumber evidence="1">6.3.2.8</ecNumber>
    </submittedName>
</protein>
<gene>
    <name evidence="1" type="ORF">VU01_13593</name>
</gene>
<evidence type="ECO:0000313" key="2">
    <source>
        <dbReference type="Proteomes" id="UP000288892"/>
    </source>
</evidence>
<comment type="caution">
    <text evidence="1">The sequence shown here is derived from an EMBL/GenBank/DDBJ whole genome shotgun (WGS) entry which is preliminary data.</text>
</comment>
<organism evidence="1 2">
    <name type="scientific">Candidatus Electrothrix marina</name>
    <dbReference type="NCBI Taxonomy" id="1859130"/>
    <lineage>
        <taxon>Bacteria</taxon>
        <taxon>Pseudomonadati</taxon>
        <taxon>Thermodesulfobacteriota</taxon>
        <taxon>Desulfobulbia</taxon>
        <taxon>Desulfobulbales</taxon>
        <taxon>Desulfobulbaceae</taxon>
        <taxon>Candidatus Electrothrix</taxon>
    </lineage>
</organism>
<keyword evidence="1" id="KW-0436">Ligase</keyword>
<dbReference type="InterPro" id="IPR036615">
    <property type="entry name" value="Mur_ligase_C_dom_sf"/>
</dbReference>
<reference evidence="1 2" key="1">
    <citation type="submission" date="2017-01" db="EMBL/GenBank/DDBJ databases">
        <title>The cable genome- insights into the physiology and evolution of filamentous bacteria capable of sulfide oxidation via long distance electron transfer.</title>
        <authorList>
            <person name="Schreiber L."/>
            <person name="Bjerg J.T."/>
            <person name="Boggild A."/>
            <person name="Van De Vossenberg J."/>
            <person name="Meysman F."/>
            <person name="Nielsen L.P."/>
            <person name="Schramm A."/>
            <person name="Kjeldsen K.U."/>
        </authorList>
    </citation>
    <scope>NUCLEOTIDE SEQUENCE [LARGE SCALE GENOMIC DNA]</scope>
    <source>
        <strain evidence="1">A5</strain>
    </source>
</reference>
<dbReference type="GO" id="GO:0008763">
    <property type="term" value="F:UDP-N-acetylmuramate-L-alanine ligase activity"/>
    <property type="evidence" value="ECO:0007669"/>
    <property type="project" value="UniProtKB-EC"/>
</dbReference>
<dbReference type="Proteomes" id="UP000288892">
    <property type="component" value="Unassembled WGS sequence"/>
</dbReference>
<dbReference type="AlphaFoldDB" id="A0A444JB44"/>
<accession>A0A444JB44</accession>
<dbReference type="Gene3D" id="3.90.190.20">
    <property type="entry name" value="Mur ligase, C-terminal domain"/>
    <property type="match status" value="1"/>
</dbReference>
<feature type="non-terminal residue" evidence="1">
    <location>
        <position position="1"/>
    </location>
</feature>
<dbReference type="EC" id="6.3.2.8" evidence="1"/>
<dbReference type="EMBL" id="MTKS01000359">
    <property type="protein sequence ID" value="RWX50237.1"/>
    <property type="molecule type" value="Genomic_DNA"/>
</dbReference>
<evidence type="ECO:0000313" key="1">
    <source>
        <dbReference type="EMBL" id="RWX50237.1"/>
    </source>
</evidence>
<name>A0A444JB44_9BACT</name>
<keyword evidence="2" id="KW-1185">Reference proteome</keyword>
<sequence>PIEGVNSEALLDAIKRHGQRNAFYHSNLSTLPPYLFDFIQKDDLVLTLGAGSVIHVGETLLELLA</sequence>
<proteinExistence type="predicted"/>
<dbReference type="SUPFAM" id="SSF53244">
    <property type="entry name" value="MurD-like peptide ligases, peptide-binding domain"/>
    <property type="match status" value="1"/>
</dbReference>